<evidence type="ECO:0000313" key="4">
    <source>
        <dbReference type="EMBL" id="GAQ16884.1"/>
    </source>
</evidence>
<evidence type="ECO:0000313" key="5">
    <source>
        <dbReference type="Proteomes" id="UP000052946"/>
    </source>
</evidence>
<dbReference type="Pfam" id="PF01128">
    <property type="entry name" value="IspD"/>
    <property type="match status" value="1"/>
</dbReference>
<dbReference type="EMBL" id="BBXV01000011">
    <property type="protein sequence ID" value="GAQ16884.1"/>
    <property type="molecule type" value="Genomic_DNA"/>
</dbReference>
<dbReference type="InterPro" id="IPR034683">
    <property type="entry name" value="IspD/TarI"/>
</dbReference>
<dbReference type="SUPFAM" id="SSF53448">
    <property type="entry name" value="Nucleotide-diphospho-sugar transferases"/>
    <property type="match status" value="1"/>
</dbReference>
<dbReference type="RefSeq" id="WP_058949478.1">
    <property type="nucleotide sequence ID" value="NZ_BBXV01000011.1"/>
</dbReference>
<keyword evidence="3" id="KW-0414">Isoprene biosynthesis</keyword>
<reference evidence="4 5" key="2">
    <citation type="journal article" date="2016" name="Genome Announc.">
        <title>Draft Genome Sequence of Oceanobacillus picturae Heshi-B3, Isolated from Fermented Rice Bran in a Traditional Japanese Seafood Dish.</title>
        <authorList>
            <person name="Akuzawa S."/>
            <person name="Nagaoka J."/>
            <person name="Kanekatsu M."/>
            <person name="Kanesaki Y."/>
            <person name="Suzuki T."/>
        </authorList>
    </citation>
    <scope>NUCLEOTIDE SEQUENCE [LARGE SCALE GENOMIC DNA]</scope>
    <source>
        <strain evidence="4 5">Heshi-B3</strain>
    </source>
</reference>
<dbReference type="InterPro" id="IPR029044">
    <property type="entry name" value="Nucleotide-diphossugar_trans"/>
</dbReference>
<dbReference type="Gene3D" id="3.90.550.10">
    <property type="entry name" value="Spore Coat Polysaccharide Biosynthesis Protein SpsA, Chain A"/>
    <property type="match status" value="1"/>
</dbReference>
<name>A0A0U9H9S6_9BACI</name>
<dbReference type="PANTHER" id="PTHR32125">
    <property type="entry name" value="2-C-METHYL-D-ERYTHRITOL 4-PHOSPHATE CYTIDYLYLTRANSFERASE, CHLOROPLASTIC"/>
    <property type="match status" value="1"/>
</dbReference>
<comment type="caution">
    <text evidence="4">The sequence shown here is derived from an EMBL/GenBank/DDBJ whole genome shotgun (WGS) entry which is preliminary data.</text>
</comment>
<dbReference type="AlphaFoldDB" id="A0A0U9H9S6"/>
<evidence type="ECO:0000256" key="2">
    <source>
        <dbReference type="ARBA" id="ARBA00022695"/>
    </source>
</evidence>
<sequence>MGEYSLVLLSGGVGKRMKLDMPKQFLLLAGKPLFVHVLEKVDRLQVVKEIIMPCPSEFIEKTEEIINKYGFTTPIKCVVGGGTRQESVFKGLQAADYDNVIIHESVRPFVSEKDFMRLIETSNENAIFGLDIPFTVLRGGEVVEGNLERDELLNVQLPHKFDAKKLLYAHQCAAEDGLNFTEDASLYFHYFRSDIAVLPGSEYNIKITKPIDRILAEAIYKETILLGD</sequence>
<evidence type="ECO:0000256" key="1">
    <source>
        <dbReference type="ARBA" id="ARBA00022679"/>
    </source>
</evidence>
<protein>
    <submittedName>
        <fullName evidence="4">2-C-methyl-D-erythritol 4-phosphate cytidylyltransferase 2</fullName>
    </submittedName>
</protein>
<dbReference type="InterPro" id="IPR050088">
    <property type="entry name" value="IspD/TarI_cytidylyltransf_bact"/>
</dbReference>
<evidence type="ECO:0000256" key="3">
    <source>
        <dbReference type="ARBA" id="ARBA00023229"/>
    </source>
</evidence>
<accession>A0A0U9H9S6</accession>
<gene>
    <name evidence="4" type="ORF">OPHB3_0808</name>
</gene>
<dbReference type="GO" id="GO:0050518">
    <property type="term" value="F:2-C-methyl-D-erythritol 4-phosphate cytidylyltransferase activity"/>
    <property type="evidence" value="ECO:0007669"/>
    <property type="project" value="TreeGrafter"/>
</dbReference>
<proteinExistence type="predicted"/>
<keyword evidence="2 4" id="KW-0548">Nucleotidyltransferase</keyword>
<keyword evidence="1 4" id="KW-0808">Transferase</keyword>
<dbReference type="GO" id="GO:0008299">
    <property type="term" value="P:isoprenoid biosynthetic process"/>
    <property type="evidence" value="ECO:0007669"/>
    <property type="project" value="UniProtKB-KW"/>
</dbReference>
<dbReference type="PANTHER" id="PTHR32125:SF4">
    <property type="entry name" value="2-C-METHYL-D-ERYTHRITOL 4-PHOSPHATE CYTIDYLYLTRANSFERASE, CHLOROPLASTIC"/>
    <property type="match status" value="1"/>
</dbReference>
<reference evidence="5" key="1">
    <citation type="submission" date="2015-07" db="EMBL/GenBank/DDBJ databases">
        <title>Draft Genome Sequence of Oceanobacillus picturae Heshi-B3 that Was Isolated from Fermented Rice Bran with Aging Salted Mackerel, Which Was Named Heshiko as Traditional Fermented Seafood in Japan.</title>
        <authorList>
            <person name="Akuzawa S."/>
            <person name="Nakagawa J."/>
            <person name="Kanekatsu T."/>
            <person name="Kanesaki Y."/>
            <person name="Suzuki T."/>
        </authorList>
    </citation>
    <scope>NUCLEOTIDE SEQUENCE [LARGE SCALE GENOMIC DNA]</scope>
    <source>
        <strain evidence="5">Heshi-B3</strain>
    </source>
</reference>
<dbReference type="CDD" id="cd02516">
    <property type="entry name" value="CDP-ME_synthetase"/>
    <property type="match status" value="1"/>
</dbReference>
<organism evidence="4 5">
    <name type="scientific">Oceanobacillus picturae</name>
    <dbReference type="NCBI Taxonomy" id="171693"/>
    <lineage>
        <taxon>Bacteria</taxon>
        <taxon>Bacillati</taxon>
        <taxon>Bacillota</taxon>
        <taxon>Bacilli</taxon>
        <taxon>Bacillales</taxon>
        <taxon>Bacillaceae</taxon>
        <taxon>Oceanobacillus</taxon>
    </lineage>
</organism>
<dbReference type="OrthoDB" id="9806837at2"/>
<dbReference type="Proteomes" id="UP000052946">
    <property type="component" value="Unassembled WGS sequence"/>
</dbReference>